<reference evidence="10" key="2">
    <citation type="submission" date="2021-04" db="EMBL/GenBank/DDBJ databases">
        <authorList>
            <person name="Dong X."/>
        </authorList>
    </citation>
    <scope>NUCLEOTIDE SEQUENCE</scope>
    <source>
        <strain evidence="10">ZWT</strain>
    </source>
</reference>
<keyword evidence="2 8" id="KW-0813">Transport</keyword>
<dbReference type="GO" id="GO:0043190">
    <property type="term" value="C:ATP-binding cassette (ABC) transporter complex"/>
    <property type="evidence" value="ECO:0007669"/>
    <property type="project" value="InterPro"/>
</dbReference>
<comment type="caution">
    <text evidence="10">The sequence shown here is derived from an EMBL/GenBank/DDBJ whole genome shotgun (WGS) entry which is preliminary data.</text>
</comment>
<feature type="transmembrane region" description="Helical" evidence="8">
    <location>
        <begin position="23"/>
        <end position="43"/>
    </location>
</feature>
<dbReference type="SUPFAM" id="SSF161098">
    <property type="entry name" value="MetI-like"/>
    <property type="match status" value="1"/>
</dbReference>
<dbReference type="InterPro" id="IPR043429">
    <property type="entry name" value="ArtM/GltK/GlnP/TcyL/YhdX-like"/>
</dbReference>
<feature type="domain" description="ABC transmembrane type-1" evidence="9">
    <location>
        <begin position="19"/>
        <end position="211"/>
    </location>
</feature>
<reference evidence="10" key="1">
    <citation type="journal article" date="2021" name="mSystems">
        <title>Bacteria and Archaea Synergistically Convert Glycine Betaine to Biogenic Methane in the Formosa Cold Seep of the South China Sea.</title>
        <authorList>
            <person name="Li L."/>
            <person name="Zhang W."/>
            <person name="Zhang S."/>
            <person name="Song L."/>
            <person name="Sun Q."/>
            <person name="Zhang H."/>
            <person name="Xiang H."/>
            <person name="Dong X."/>
        </authorList>
    </citation>
    <scope>NUCLEOTIDE SEQUENCE</scope>
    <source>
        <strain evidence="10">ZWT</strain>
    </source>
</reference>
<dbReference type="Pfam" id="PF00528">
    <property type="entry name" value="BPD_transp_1"/>
    <property type="match status" value="1"/>
</dbReference>
<feature type="transmembrane region" description="Helical" evidence="8">
    <location>
        <begin position="55"/>
        <end position="79"/>
    </location>
</feature>
<evidence type="ECO:0000313" key="10">
    <source>
        <dbReference type="EMBL" id="MCM1988148.1"/>
    </source>
</evidence>
<gene>
    <name evidence="10" type="ORF">KDK92_00230</name>
</gene>
<dbReference type="PANTHER" id="PTHR30614">
    <property type="entry name" value="MEMBRANE COMPONENT OF AMINO ACID ABC TRANSPORTER"/>
    <property type="match status" value="1"/>
</dbReference>
<accession>A0A9J6NVS2</accession>
<feature type="transmembrane region" description="Helical" evidence="8">
    <location>
        <begin position="192"/>
        <end position="211"/>
    </location>
</feature>
<evidence type="ECO:0000256" key="6">
    <source>
        <dbReference type="ARBA" id="ARBA00022989"/>
    </source>
</evidence>
<keyword evidence="7 8" id="KW-0472">Membrane</keyword>
<comment type="subcellular location">
    <subcellularLocation>
        <location evidence="1 8">Cell membrane</location>
        <topology evidence="1 8">Multi-pass membrane protein</topology>
    </subcellularLocation>
</comment>
<dbReference type="PROSITE" id="PS50928">
    <property type="entry name" value="ABC_TM1"/>
    <property type="match status" value="1"/>
</dbReference>
<sequence>MSFDINYFVKRILVIGRYLPTTLSIAVFAMLFGIMIGMVLAIIKSEVKSRYVNLIIDTYISFFRGTPLMVQLFIFYFGLPQLFESFSNVGAYEMSIVVMSLNAGAYMSVIIRSAMNSVHKNQMEAAQSLGMGRIKAMVRIIIPQSARIAVPPLSNTFISLIQGTSITFILGVKDIMASAKVGASASYKFFENFLAVGLIYWGITILISYVTKMIETRMDKSY</sequence>
<evidence type="ECO:0000256" key="7">
    <source>
        <dbReference type="ARBA" id="ARBA00023136"/>
    </source>
</evidence>
<dbReference type="CDD" id="cd06261">
    <property type="entry name" value="TM_PBP2"/>
    <property type="match status" value="1"/>
</dbReference>
<dbReference type="InterPro" id="IPR035906">
    <property type="entry name" value="MetI-like_sf"/>
</dbReference>
<dbReference type="PANTHER" id="PTHR30614:SF0">
    <property type="entry name" value="L-CYSTINE TRANSPORT SYSTEM PERMEASE PROTEIN TCYL"/>
    <property type="match status" value="1"/>
</dbReference>
<feature type="transmembrane region" description="Helical" evidence="8">
    <location>
        <begin position="91"/>
        <end position="111"/>
    </location>
</feature>
<evidence type="ECO:0000259" key="9">
    <source>
        <dbReference type="PROSITE" id="PS50928"/>
    </source>
</evidence>
<evidence type="ECO:0000313" key="11">
    <source>
        <dbReference type="Proteomes" id="UP001056429"/>
    </source>
</evidence>
<dbReference type="AlphaFoldDB" id="A0A9J6NVS2"/>
<keyword evidence="4 8" id="KW-0812">Transmembrane</keyword>
<dbReference type="Proteomes" id="UP001056429">
    <property type="component" value="Unassembled WGS sequence"/>
</dbReference>
<keyword evidence="5" id="KW-0029">Amino-acid transport</keyword>
<evidence type="ECO:0000256" key="5">
    <source>
        <dbReference type="ARBA" id="ARBA00022970"/>
    </source>
</evidence>
<dbReference type="InterPro" id="IPR010065">
    <property type="entry name" value="AA_ABC_transptr_permease_3TM"/>
</dbReference>
<feature type="transmembrane region" description="Helical" evidence="8">
    <location>
        <begin position="153"/>
        <end position="172"/>
    </location>
</feature>
<keyword evidence="3" id="KW-1003">Cell membrane</keyword>
<evidence type="ECO:0000256" key="8">
    <source>
        <dbReference type="RuleBase" id="RU363032"/>
    </source>
</evidence>
<protein>
    <submittedName>
        <fullName evidence="10">Amino acid ABC transporter permease</fullName>
    </submittedName>
</protein>
<evidence type="ECO:0000256" key="2">
    <source>
        <dbReference type="ARBA" id="ARBA00022448"/>
    </source>
</evidence>
<evidence type="ECO:0000256" key="4">
    <source>
        <dbReference type="ARBA" id="ARBA00022692"/>
    </source>
</evidence>
<keyword evidence="11" id="KW-1185">Reference proteome</keyword>
<dbReference type="Gene3D" id="1.10.3720.10">
    <property type="entry name" value="MetI-like"/>
    <property type="match status" value="1"/>
</dbReference>
<keyword evidence="6 8" id="KW-1133">Transmembrane helix</keyword>
<dbReference type="InterPro" id="IPR000515">
    <property type="entry name" value="MetI-like"/>
</dbReference>
<dbReference type="GO" id="GO:0015184">
    <property type="term" value="F:L-cystine transmembrane transporter activity"/>
    <property type="evidence" value="ECO:0007669"/>
    <property type="project" value="TreeGrafter"/>
</dbReference>
<dbReference type="NCBIfam" id="TIGR01726">
    <property type="entry name" value="HEQRo_perm_3TM"/>
    <property type="match status" value="1"/>
</dbReference>
<proteinExistence type="inferred from homology"/>
<evidence type="ECO:0000256" key="3">
    <source>
        <dbReference type="ARBA" id="ARBA00022475"/>
    </source>
</evidence>
<dbReference type="EMBL" id="JAGSOJ010000001">
    <property type="protein sequence ID" value="MCM1988148.1"/>
    <property type="molecule type" value="Genomic_DNA"/>
</dbReference>
<dbReference type="RefSeq" id="WP_250856919.1">
    <property type="nucleotide sequence ID" value="NZ_JAGSOJ010000001.1"/>
</dbReference>
<evidence type="ECO:0000256" key="1">
    <source>
        <dbReference type="ARBA" id="ARBA00004651"/>
    </source>
</evidence>
<organism evidence="10 11">
    <name type="scientific">Oceanirhabdus seepicola</name>
    <dbReference type="NCBI Taxonomy" id="2828781"/>
    <lineage>
        <taxon>Bacteria</taxon>
        <taxon>Bacillati</taxon>
        <taxon>Bacillota</taxon>
        <taxon>Clostridia</taxon>
        <taxon>Eubacteriales</taxon>
        <taxon>Clostridiaceae</taxon>
        <taxon>Oceanirhabdus</taxon>
    </lineage>
</organism>
<comment type="similarity">
    <text evidence="8">Belongs to the binding-protein-dependent transport system permease family.</text>
</comment>
<name>A0A9J6NVS2_9CLOT</name>